<dbReference type="RefSeq" id="XP_018098214.1">
    <property type="nucleotide sequence ID" value="XM_018242725.2"/>
</dbReference>
<comment type="function">
    <text evidence="8">Claudins function as major constituents of the tight junction complexes that regulate the permeability of epithelia.</text>
</comment>
<comment type="similarity">
    <text evidence="1 8">Belongs to the claudin family.</text>
</comment>
<evidence type="ECO:0000256" key="5">
    <source>
        <dbReference type="ARBA" id="ARBA00022949"/>
    </source>
</evidence>
<name>A0A1L8HLD9_XENLA</name>
<evidence type="ECO:0000256" key="8">
    <source>
        <dbReference type="RuleBase" id="RU060637"/>
    </source>
</evidence>
<dbReference type="PaxDb" id="8355-A0A1L8HLD9"/>
<evidence type="ECO:0000256" key="7">
    <source>
        <dbReference type="ARBA" id="ARBA00023136"/>
    </source>
</evidence>
<dbReference type="Proteomes" id="UP000186698">
    <property type="component" value="Chromosome 1S"/>
</dbReference>
<dbReference type="GO" id="GO:0007155">
    <property type="term" value="P:cell adhesion"/>
    <property type="evidence" value="ECO:0000318"/>
    <property type="project" value="GO_Central"/>
</dbReference>
<dbReference type="GO" id="GO:0005198">
    <property type="term" value="F:structural molecule activity"/>
    <property type="evidence" value="ECO:0007669"/>
    <property type="project" value="InterPro"/>
</dbReference>
<sequence length="227" mass="25599">MTVTWKLKLQYGAMLFSVVGCVLTCVSTFVPLWKFLNLDLNEMETWNMGLWQVCVVQEEGGMECKYYDSFLAMPYDLRISRILMFLADGIGLIGLVMSSFGIDCLKFEEDIKKKLTICGGILLLVSGVTSLVPVSWIAYNTVQEFWDESIPDIVPRWEFGDAVFMGWFGAFFLLLGGLLLLCSMMIATKPTFALNKTSGEQYPLAHTSLRYPDRLALTALRHPDLTV</sequence>
<dbReference type="OrthoDB" id="8612291at2759"/>
<reference evidence="10" key="1">
    <citation type="submission" date="2025-08" db="UniProtKB">
        <authorList>
            <consortium name="RefSeq"/>
        </authorList>
    </citation>
    <scope>IDENTIFICATION</scope>
    <source>
        <strain evidence="10">J_2021</strain>
        <tissue evidence="10">Erythrocytes</tissue>
    </source>
</reference>
<dbReference type="GO" id="GO:0005886">
    <property type="term" value="C:plasma membrane"/>
    <property type="evidence" value="ECO:0000318"/>
    <property type="project" value="GO_Central"/>
</dbReference>
<dbReference type="PANTHER" id="PTHR12002">
    <property type="entry name" value="CLAUDIN"/>
    <property type="match status" value="1"/>
</dbReference>
<keyword evidence="4 8" id="KW-0812">Transmembrane</keyword>
<evidence type="ECO:0000313" key="10">
    <source>
        <dbReference type="RefSeq" id="XP_018098214.1"/>
    </source>
</evidence>
<gene>
    <name evidence="10" type="primary">LOC108706030</name>
</gene>
<dbReference type="PRINTS" id="PR01077">
    <property type="entry name" value="CLAUDIN"/>
</dbReference>
<evidence type="ECO:0000256" key="3">
    <source>
        <dbReference type="ARBA" id="ARBA00022475"/>
    </source>
</evidence>
<dbReference type="GO" id="GO:0005923">
    <property type="term" value="C:bicellular tight junction"/>
    <property type="evidence" value="ECO:0000318"/>
    <property type="project" value="GO_Central"/>
</dbReference>
<dbReference type="CTD" id="108706030"/>
<keyword evidence="6 8" id="KW-1133">Transmembrane helix</keyword>
<dbReference type="OMA" id="ELELWTM"/>
<feature type="transmembrane region" description="Helical" evidence="8">
    <location>
        <begin position="12"/>
        <end position="33"/>
    </location>
</feature>
<dbReference type="KEGG" id="xla:108706030"/>
<keyword evidence="9" id="KW-1185">Reference proteome</keyword>
<keyword evidence="3 8" id="KW-1003">Cell membrane</keyword>
<dbReference type="PROSITE" id="PS51257">
    <property type="entry name" value="PROKAR_LIPOPROTEIN"/>
    <property type="match status" value="1"/>
</dbReference>
<feature type="transmembrane region" description="Helical" evidence="8">
    <location>
        <begin position="164"/>
        <end position="187"/>
    </location>
</feature>
<proteinExistence type="inferred from homology"/>
<comment type="subcellular location">
    <subcellularLocation>
        <location evidence="8">Cell junction</location>
        <location evidence="8">Tight junction</location>
    </subcellularLocation>
    <subcellularLocation>
        <location evidence="8">Cell membrane</location>
        <topology evidence="8">Multi-pass membrane protein</topology>
    </subcellularLocation>
</comment>
<dbReference type="Bgee" id="108706030">
    <property type="expression patterns" value="Expressed in brain"/>
</dbReference>
<dbReference type="Pfam" id="PF00822">
    <property type="entry name" value="PMP22_Claudin"/>
    <property type="match status" value="1"/>
</dbReference>
<evidence type="ECO:0000256" key="2">
    <source>
        <dbReference type="ARBA" id="ARBA00022427"/>
    </source>
</evidence>
<dbReference type="AlphaFoldDB" id="A0A1L8HLD9"/>
<feature type="transmembrane region" description="Helical" evidence="8">
    <location>
        <begin position="117"/>
        <end position="139"/>
    </location>
</feature>
<evidence type="ECO:0000256" key="6">
    <source>
        <dbReference type="ARBA" id="ARBA00022989"/>
    </source>
</evidence>
<dbReference type="PROSITE" id="PS01346">
    <property type="entry name" value="CLAUDIN"/>
    <property type="match status" value="1"/>
</dbReference>
<evidence type="ECO:0000313" key="9">
    <source>
        <dbReference type="Proteomes" id="UP000186698"/>
    </source>
</evidence>
<dbReference type="Gene3D" id="1.20.140.150">
    <property type="match status" value="1"/>
</dbReference>
<feature type="transmembrane region" description="Helical" evidence="8">
    <location>
        <begin position="82"/>
        <end position="105"/>
    </location>
</feature>
<dbReference type="GO" id="GO:0070830">
    <property type="term" value="P:bicellular tight junction assembly"/>
    <property type="evidence" value="ECO:0000318"/>
    <property type="project" value="GO_Central"/>
</dbReference>
<protein>
    <recommendedName>
        <fullName evidence="8">Claudin</fullName>
    </recommendedName>
</protein>
<evidence type="ECO:0000256" key="4">
    <source>
        <dbReference type="ARBA" id="ARBA00022692"/>
    </source>
</evidence>
<organism evidence="9 10">
    <name type="scientific">Xenopus laevis</name>
    <name type="common">African clawed frog</name>
    <dbReference type="NCBI Taxonomy" id="8355"/>
    <lineage>
        <taxon>Eukaryota</taxon>
        <taxon>Metazoa</taxon>
        <taxon>Chordata</taxon>
        <taxon>Craniata</taxon>
        <taxon>Vertebrata</taxon>
        <taxon>Euteleostomi</taxon>
        <taxon>Amphibia</taxon>
        <taxon>Batrachia</taxon>
        <taxon>Anura</taxon>
        <taxon>Pipoidea</taxon>
        <taxon>Pipidae</taxon>
        <taxon>Xenopodinae</taxon>
        <taxon>Xenopus</taxon>
        <taxon>Xenopus</taxon>
    </lineage>
</organism>
<dbReference type="GeneID" id="108706030"/>
<keyword evidence="2 8" id="KW-0796">Tight junction</keyword>
<dbReference type="InterPro" id="IPR017974">
    <property type="entry name" value="Claudin_CS"/>
</dbReference>
<dbReference type="InterPro" id="IPR004031">
    <property type="entry name" value="PMP22/EMP/MP20/Claudin"/>
</dbReference>
<keyword evidence="5 8" id="KW-0965">Cell junction</keyword>
<dbReference type="STRING" id="8355.A0A1L8HLD9"/>
<accession>A0A1L8HLD9</accession>
<dbReference type="InterPro" id="IPR006187">
    <property type="entry name" value="Claudin"/>
</dbReference>
<keyword evidence="7 8" id="KW-0472">Membrane</keyword>
<evidence type="ECO:0000256" key="1">
    <source>
        <dbReference type="ARBA" id="ARBA00008295"/>
    </source>
</evidence>